<protein>
    <recommendedName>
        <fullName evidence="1">Calcineurin-like phosphoesterase domain-containing protein</fullName>
    </recommendedName>
</protein>
<dbReference type="RefSeq" id="XP_007928880.1">
    <property type="nucleotide sequence ID" value="XM_007930689.1"/>
</dbReference>
<dbReference type="PANTHER" id="PTHR12905:SF0">
    <property type="entry name" value="CALCINEURIN-LIKE PHOSPHOESTERASE DOMAIN-CONTAINING PROTEIN"/>
    <property type="match status" value="1"/>
</dbReference>
<dbReference type="KEGG" id="pfj:MYCFIDRAFT_64415"/>
<accession>M2YQA3</accession>
<dbReference type="EMBL" id="KB446561">
    <property type="protein sequence ID" value="EME79900.1"/>
    <property type="molecule type" value="Genomic_DNA"/>
</dbReference>
<dbReference type="GO" id="GO:0016787">
    <property type="term" value="F:hydrolase activity"/>
    <property type="evidence" value="ECO:0007669"/>
    <property type="project" value="InterPro"/>
</dbReference>
<dbReference type="AlphaFoldDB" id="M2YQA3"/>
<proteinExistence type="predicted"/>
<evidence type="ECO:0000259" key="1">
    <source>
        <dbReference type="Pfam" id="PF00149"/>
    </source>
</evidence>
<reference evidence="2 3" key="1">
    <citation type="journal article" date="2012" name="PLoS Pathog.">
        <title>Diverse lifestyles and strategies of plant pathogenesis encoded in the genomes of eighteen Dothideomycetes fungi.</title>
        <authorList>
            <person name="Ohm R.A."/>
            <person name="Feau N."/>
            <person name="Henrissat B."/>
            <person name="Schoch C.L."/>
            <person name="Horwitz B.A."/>
            <person name="Barry K.W."/>
            <person name="Condon B.J."/>
            <person name="Copeland A.C."/>
            <person name="Dhillon B."/>
            <person name="Glaser F."/>
            <person name="Hesse C.N."/>
            <person name="Kosti I."/>
            <person name="LaButti K."/>
            <person name="Lindquist E.A."/>
            <person name="Lucas S."/>
            <person name="Salamov A.A."/>
            <person name="Bradshaw R.E."/>
            <person name="Ciuffetti L."/>
            <person name="Hamelin R.C."/>
            <person name="Kema G.H.J."/>
            <person name="Lawrence C."/>
            <person name="Scott J.A."/>
            <person name="Spatafora J.W."/>
            <person name="Turgeon B.G."/>
            <person name="de Wit P.J.G.M."/>
            <person name="Zhong S."/>
            <person name="Goodwin S.B."/>
            <person name="Grigoriev I.V."/>
        </authorList>
    </citation>
    <scope>NUCLEOTIDE SEQUENCE [LARGE SCALE GENOMIC DNA]</scope>
    <source>
        <strain evidence="2 3">CIRAD86</strain>
    </source>
</reference>
<dbReference type="VEuPathDB" id="FungiDB:MYCFIDRAFT_64415"/>
<dbReference type="OrthoDB" id="630188at2759"/>
<dbReference type="eggNOG" id="KOG3947">
    <property type="taxonomic scope" value="Eukaryota"/>
</dbReference>
<sequence>MATPTSFLVLSDTHNFERDASQPYPLCQKIPKVDVVLHCGDLTQVGGVGPYKRALKMLGDLDAELKLVIAGNHDLSLDSEYWKTQPEEDQEDEKDDHKEAVDIMQGSLAKAANVTYLTEGLYTFSLKNGATFKIFVSPYQPECGEWAFGYKRGEKRWNIPTEADIVMTHGPPQGSLDFTGSEHAGCEDLHKAIESTQPLMHCFGHIHEGYGAMMKDWANDGEISAQDAKSIEFSKAGTDEKVVTASHARGQNTLMVNAAIMDEGNKPVNAPWFVRLPL</sequence>
<dbReference type="Proteomes" id="UP000016932">
    <property type="component" value="Unassembled WGS sequence"/>
</dbReference>
<dbReference type="InterPro" id="IPR051693">
    <property type="entry name" value="UPF0046_metallophosphoest"/>
</dbReference>
<gene>
    <name evidence="2" type="ORF">MYCFIDRAFT_64415</name>
</gene>
<evidence type="ECO:0000313" key="3">
    <source>
        <dbReference type="Proteomes" id="UP000016932"/>
    </source>
</evidence>
<name>M2YQA3_PSEFD</name>
<dbReference type="Gene3D" id="3.60.21.10">
    <property type="match status" value="1"/>
</dbReference>
<dbReference type="SUPFAM" id="SSF56300">
    <property type="entry name" value="Metallo-dependent phosphatases"/>
    <property type="match status" value="1"/>
</dbReference>
<dbReference type="InterPro" id="IPR004843">
    <property type="entry name" value="Calcineurin-like_PHP"/>
</dbReference>
<dbReference type="PANTHER" id="PTHR12905">
    <property type="entry name" value="METALLOPHOSPHOESTERASE"/>
    <property type="match status" value="1"/>
</dbReference>
<dbReference type="GeneID" id="19340798"/>
<keyword evidence="3" id="KW-1185">Reference proteome</keyword>
<dbReference type="CDD" id="cd07379">
    <property type="entry name" value="MPP_239FB"/>
    <property type="match status" value="1"/>
</dbReference>
<dbReference type="InterPro" id="IPR029052">
    <property type="entry name" value="Metallo-depent_PP-like"/>
</dbReference>
<dbReference type="Pfam" id="PF00149">
    <property type="entry name" value="Metallophos"/>
    <property type="match status" value="1"/>
</dbReference>
<dbReference type="HOGENOM" id="CLU_041441_2_1_1"/>
<organism evidence="2 3">
    <name type="scientific">Pseudocercospora fijiensis (strain CIRAD86)</name>
    <name type="common">Black leaf streak disease fungus</name>
    <name type="synonym">Mycosphaerella fijiensis</name>
    <dbReference type="NCBI Taxonomy" id="383855"/>
    <lineage>
        <taxon>Eukaryota</taxon>
        <taxon>Fungi</taxon>
        <taxon>Dikarya</taxon>
        <taxon>Ascomycota</taxon>
        <taxon>Pezizomycotina</taxon>
        <taxon>Dothideomycetes</taxon>
        <taxon>Dothideomycetidae</taxon>
        <taxon>Mycosphaerellales</taxon>
        <taxon>Mycosphaerellaceae</taxon>
        <taxon>Pseudocercospora</taxon>
    </lineage>
</organism>
<feature type="domain" description="Calcineurin-like phosphoesterase" evidence="1">
    <location>
        <begin position="6"/>
        <end position="208"/>
    </location>
</feature>
<evidence type="ECO:0000313" key="2">
    <source>
        <dbReference type="EMBL" id="EME79900.1"/>
    </source>
</evidence>